<dbReference type="EMBL" id="NBIV01000160">
    <property type="protein sequence ID" value="PXF42503.1"/>
    <property type="molecule type" value="Genomic_DNA"/>
</dbReference>
<keyword evidence="2" id="KW-1185">Reference proteome</keyword>
<organism evidence="1 2">
    <name type="scientific">Gracilariopsis chorda</name>
    <dbReference type="NCBI Taxonomy" id="448386"/>
    <lineage>
        <taxon>Eukaryota</taxon>
        <taxon>Rhodophyta</taxon>
        <taxon>Florideophyceae</taxon>
        <taxon>Rhodymeniophycidae</taxon>
        <taxon>Gracilariales</taxon>
        <taxon>Gracilariaceae</taxon>
        <taxon>Gracilariopsis</taxon>
    </lineage>
</organism>
<dbReference type="Proteomes" id="UP000247409">
    <property type="component" value="Unassembled WGS sequence"/>
</dbReference>
<gene>
    <name evidence="1" type="ORF">BWQ96_07765</name>
</gene>
<proteinExistence type="predicted"/>
<sequence>MQNALCELGTRKGDKLGSHLEKVKLEILAEGQRQSTSSWISITSFDPNGGASGGERYVPSYRVLDLSWITAYLSVAHHMRKRSKASQLTFRFESALATSVVCASQNASLSSHGQGQWAEADVRGAKRPLNSVKIALHVARVVDELFRDYEERAKGAQRIMNPRIEGKDAYEHAVAVCTKLRDQLESWTGSMWDGRTEASNESLERLGSDVHRASNRLKQGSDTRKWLCPRLMS</sequence>
<reference evidence="1 2" key="1">
    <citation type="journal article" date="2018" name="Mol. Biol. Evol.">
        <title>Analysis of the draft genome of the red seaweed Gracilariopsis chorda provides insights into genome size evolution in Rhodophyta.</title>
        <authorList>
            <person name="Lee J."/>
            <person name="Yang E.C."/>
            <person name="Graf L."/>
            <person name="Yang J.H."/>
            <person name="Qiu H."/>
            <person name="Zel Zion U."/>
            <person name="Chan C.X."/>
            <person name="Stephens T.G."/>
            <person name="Weber A.P.M."/>
            <person name="Boo G.H."/>
            <person name="Boo S.M."/>
            <person name="Kim K.M."/>
            <person name="Shin Y."/>
            <person name="Jung M."/>
            <person name="Lee S.J."/>
            <person name="Yim H.S."/>
            <person name="Lee J.H."/>
            <person name="Bhattacharya D."/>
            <person name="Yoon H.S."/>
        </authorList>
    </citation>
    <scope>NUCLEOTIDE SEQUENCE [LARGE SCALE GENOMIC DNA]</scope>
    <source>
        <strain evidence="1 2">SKKU-2015</strain>
        <tissue evidence="1">Whole body</tissue>
    </source>
</reference>
<protein>
    <submittedName>
        <fullName evidence="1">Uncharacterized protein</fullName>
    </submittedName>
</protein>
<accession>A0A2V3IKD2</accession>
<name>A0A2V3IKD2_9FLOR</name>
<dbReference type="AlphaFoldDB" id="A0A2V3IKD2"/>
<evidence type="ECO:0000313" key="1">
    <source>
        <dbReference type="EMBL" id="PXF42503.1"/>
    </source>
</evidence>
<evidence type="ECO:0000313" key="2">
    <source>
        <dbReference type="Proteomes" id="UP000247409"/>
    </source>
</evidence>
<comment type="caution">
    <text evidence="1">The sequence shown here is derived from an EMBL/GenBank/DDBJ whole genome shotgun (WGS) entry which is preliminary data.</text>
</comment>